<dbReference type="PANTHER" id="PTHR43772:SF2">
    <property type="entry name" value="PUTATIVE (AFU_ORTHOLOGUE AFUA_2G04480)-RELATED"/>
    <property type="match status" value="1"/>
</dbReference>
<gene>
    <name evidence="4" type="ORF">ACFPKY_00420</name>
</gene>
<dbReference type="Pfam" id="PF24793">
    <property type="entry name" value="GINT1_N"/>
    <property type="match status" value="1"/>
</dbReference>
<keyword evidence="5" id="KW-1185">Reference proteome</keyword>
<evidence type="ECO:0000313" key="5">
    <source>
        <dbReference type="Proteomes" id="UP001595956"/>
    </source>
</evidence>
<keyword evidence="2" id="KW-0119">Carbohydrate metabolism</keyword>
<dbReference type="InterPro" id="IPR056442">
    <property type="entry name" value="GINT1_N"/>
</dbReference>
<keyword evidence="1" id="KW-0624">Polysaccharide degradation</keyword>
<dbReference type="EMBL" id="JBHSMD010000001">
    <property type="protein sequence ID" value="MFC5491539.1"/>
    <property type="molecule type" value="Genomic_DNA"/>
</dbReference>
<sequence length="499" mass="54486">MSPIDVEILLQAEAVRAWHVDAVDALPVDEVRVTLVTDGSTWGRDVDSLLRRERRLGDLSARGSDLLPPGSSPGRHAAEDAVVTQEVRSGTRIDLSGGPVRPGCWTLTFDDRPGEDAAVQALLANRFPVVRVVDEHGRVIVEGRPGSEVPGLLAAALDDVLAGCVQLLVAAVAGHPLRLPAEPGGHDAPGTGGVPTPKARARRAWAAAVARRVYRRLYRSPHWRVGWRFTEGPGVLATGGLAGERWRDLPDDGRHFYADPFPIEVDGRTYLFVEDYDHRLGRGVISVLEFDGQGPVGTPRPVLEHDVHLSYPVVLEDDGQLWMIPETSAAGTVELYRATEFPDRWELHSVLLSDLDANDTTPFRHEGRWWLSATVRHGGSCSDALHLWYADRLAGPWVAHAGNPVLVDIASARPAGRPERHGGRLLRPVQDGRRGYGAALAVAEVVTLDPATFVQRVVARIPPDPSWPGSRLHTLNRAGRLEVVDGSARSSRLRHRSRR</sequence>
<feature type="domain" description="Glucosamine inositolphosphorylceramide transferase 1 N-terminal" evidence="3">
    <location>
        <begin position="255"/>
        <end position="476"/>
    </location>
</feature>
<dbReference type="RefSeq" id="WP_345180718.1">
    <property type="nucleotide sequence ID" value="NZ_BAABFQ010000008.1"/>
</dbReference>
<name>A0ABW0MUB6_9ACTN</name>
<dbReference type="Gene3D" id="2.115.10.20">
    <property type="entry name" value="Glycosyl hydrolase domain, family 43"/>
    <property type="match status" value="1"/>
</dbReference>
<dbReference type="PANTHER" id="PTHR43772">
    <property type="entry name" value="ENDO-1,4-BETA-XYLANASE"/>
    <property type="match status" value="1"/>
</dbReference>
<comment type="caution">
    <text evidence="4">The sequence shown here is derived from an EMBL/GenBank/DDBJ whole genome shotgun (WGS) entry which is preliminary data.</text>
</comment>
<dbReference type="Proteomes" id="UP001595956">
    <property type="component" value="Unassembled WGS sequence"/>
</dbReference>
<dbReference type="InterPro" id="IPR023296">
    <property type="entry name" value="Glyco_hydro_beta-prop_sf"/>
</dbReference>
<evidence type="ECO:0000259" key="3">
    <source>
        <dbReference type="Pfam" id="PF24793"/>
    </source>
</evidence>
<organism evidence="4 5">
    <name type="scientific">Nocardioides caricicola</name>
    <dbReference type="NCBI Taxonomy" id="634770"/>
    <lineage>
        <taxon>Bacteria</taxon>
        <taxon>Bacillati</taxon>
        <taxon>Actinomycetota</taxon>
        <taxon>Actinomycetes</taxon>
        <taxon>Propionibacteriales</taxon>
        <taxon>Nocardioidaceae</taxon>
        <taxon>Nocardioides</taxon>
    </lineage>
</organism>
<accession>A0ABW0MUB6</accession>
<proteinExistence type="predicted"/>
<dbReference type="InterPro" id="IPR052176">
    <property type="entry name" value="Glycosyl_Hydrlase_43_Enz"/>
</dbReference>
<evidence type="ECO:0000256" key="2">
    <source>
        <dbReference type="ARBA" id="ARBA00023277"/>
    </source>
</evidence>
<reference evidence="5" key="1">
    <citation type="journal article" date="2019" name="Int. J. Syst. Evol. Microbiol.">
        <title>The Global Catalogue of Microorganisms (GCM) 10K type strain sequencing project: providing services to taxonomists for standard genome sequencing and annotation.</title>
        <authorList>
            <consortium name="The Broad Institute Genomics Platform"/>
            <consortium name="The Broad Institute Genome Sequencing Center for Infectious Disease"/>
            <person name="Wu L."/>
            <person name="Ma J."/>
        </authorList>
    </citation>
    <scope>NUCLEOTIDE SEQUENCE [LARGE SCALE GENOMIC DNA]</scope>
    <source>
        <strain evidence="5">KACC 13778</strain>
    </source>
</reference>
<evidence type="ECO:0000256" key="1">
    <source>
        <dbReference type="ARBA" id="ARBA00022651"/>
    </source>
</evidence>
<dbReference type="SUPFAM" id="SSF75005">
    <property type="entry name" value="Arabinanase/levansucrase/invertase"/>
    <property type="match status" value="1"/>
</dbReference>
<keyword evidence="1" id="KW-0858">Xylan degradation</keyword>
<protein>
    <recommendedName>
        <fullName evidence="3">Glucosamine inositolphosphorylceramide transferase 1 N-terminal domain-containing protein</fullName>
    </recommendedName>
</protein>
<evidence type="ECO:0000313" key="4">
    <source>
        <dbReference type="EMBL" id="MFC5491539.1"/>
    </source>
</evidence>